<evidence type="ECO:0000313" key="3">
    <source>
        <dbReference type="Proteomes" id="UP000317429"/>
    </source>
</evidence>
<dbReference type="InterPro" id="IPR002716">
    <property type="entry name" value="PIN_dom"/>
</dbReference>
<reference evidence="2 3" key="1">
    <citation type="submission" date="2019-02" db="EMBL/GenBank/DDBJ databases">
        <title>Deep-cultivation of Planctomycetes and their phenomic and genomic characterization uncovers novel biology.</title>
        <authorList>
            <person name="Wiegand S."/>
            <person name="Jogler M."/>
            <person name="Boedeker C."/>
            <person name="Pinto D."/>
            <person name="Vollmers J."/>
            <person name="Rivas-Marin E."/>
            <person name="Kohn T."/>
            <person name="Peeters S.H."/>
            <person name="Heuer A."/>
            <person name="Rast P."/>
            <person name="Oberbeckmann S."/>
            <person name="Bunk B."/>
            <person name="Jeske O."/>
            <person name="Meyerdierks A."/>
            <person name="Storesund J.E."/>
            <person name="Kallscheuer N."/>
            <person name="Luecker S."/>
            <person name="Lage O.M."/>
            <person name="Pohl T."/>
            <person name="Merkel B.J."/>
            <person name="Hornburger P."/>
            <person name="Mueller R.-W."/>
            <person name="Bruemmer F."/>
            <person name="Labrenz M."/>
            <person name="Spormann A.M."/>
            <person name="Op den Camp H."/>
            <person name="Overmann J."/>
            <person name="Amann R."/>
            <person name="Jetten M.S.M."/>
            <person name="Mascher T."/>
            <person name="Medema M.H."/>
            <person name="Devos D.P."/>
            <person name="Kaster A.-K."/>
            <person name="Ovreas L."/>
            <person name="Rohde M."/>
            <person name="Galperin M.Y."/>
            <person name="Jogler C."/>
        </authorList>
    </citation>
    <scope>NUCLEOTIDE SEQUENCE [LARGE SCALE GENOMIC DNA]</scope>
    <source>
        <strain evidence="2 3">Pla175</strain>
    </source>
</reference>
<accession>A0A518DGH0</accession>
<keyword evidence="3" id="KW-1185">Reference proteome</keyword>
<dbReference type="Gene3D" id="3.40.50.1010">
    <property type="entry name" value="5'-nuclease"/>
    <property type="match status" value="1"/>
</dbReference>
<gene>
    <name evidence="2" type="ORF">Pla175_39750</name>
</gene>
<dbReference type="InterPro" id="IPR052919">
    <property type="entry name" value="TA_system_RNase"/>
</dbReference>
<dbReference type="EMBL" id="CP036291">
    <property type="protein sequence ID" value="QDU90568.1"/>
    <property type="molecule type" value="Genomic_DNA"/>
</dbReference>
<evidence type="ECO:0000313" key="2">
    <source>
        <dbReference type="EMBL" id="QDU90568.1"/>
    </source>
</evidence>
<name>A0A518DGH0_9BACT</name>
<dbReference type="InterPro" id="IPR041705">
    <property type="entry name" value="PIN_Sll0205"/>
</dbReference>
<evidence type="ECO:0000259" key="1">
    <source>
        <dbReference type="Pfam" id="PF01850"/>
    </source>
</evidence>
<dbReference type="PANTHER" id="PTHR36173:SF2">
    <property type="entry name" value="RIBONUCLEASE VAPC16"/>
    <property type="match status" value="1"/>
</dbReference>
<sequence length="95" mass="10545">MAIKIAIEKLALQHGDLNDFLEVLDKNSVELVPVRSREASDVATLPSVHQQAASGAGGRHQDPFDRLIAAQCLRYDLTLVSVDKQFDAYGVRRVW</sequence>
<protein>
    <recommendedName>
        <fullName evidence="1">PIN domain-containing protein</fullName>
    </recommendedName>
</protein>
<proteinExistence type="predicted"/>
<dbReference type="AlphaFoldDB" id="A0A518DGH0"/>
<dbReference type="SUPFAM" id="SSF88723">
    <property type="entry name" value="PIN domain-like"/>
    <property type="match status" value="1"/>
</dbReference>
<dbReference type="KEGG" id="pnd:Pla175_39750"/>
<dbReference type="InterPro" id="IPR029060">
    <property type="entry name" value="PIN-like_dom_sf"/>
</dbReference>
<dbReference type="CDD" id="cd09872">
    <property type="entry name" value="PIN_Sll0205-like"/>
    <property type="match status" value="1"/>
</dbReference>
<feature type="domain" description="PIN" evidence="1">
    <location>
        <begin position="20"/>
        <end position="89"/>
    </location>
</feature>
<organism evidence="2 3">
    <name type="scientific">Pirellulimonas nuda</name>
    <dbReference type="NCBI Taxonomy" id="2528009"/>
    <lineage>
        <taxon>Bacteria</taxon>
        <taxon>Pseudomonadati</taxon>
        <taxon>Planctomycetota</taxon>
        <taxon>Planctomycetia</taxon>
        <taxon>Pirellulales</taxon>
        <taxon>Lacipirellulaceae</taxon>
        <taxon>Pirellulimonas</taxon>
    </lineage>
</organism>
<dbReference type="PANTHER" id="PTHR36173">
    <property type="entry name" value="RIBONUCLEASE VAPC16-RELATED"/>
    <property type="match status" value="1"/>
</dbReference>
<dbReference type="Pfam" id="PF01850">
    <property type="entry name" value="PIN"/>
    <property type="match status" value="1"/>
</dbReference>
<dbReference type="Proteomes" id="UP000317429">
    <property type="component" value="Chromosome"/>
</dbReference>